<protein>
    <submittedName>
        <fullName evidence="2">Uncharacterized protein</fullName>
    </submittedName>
</protein>
<evidence type="ECO:0000256" key="1">
    <source>
        <dbReference type="SAM" id="MobiDB-lite"/>
    </source>
</evidence>
<organism evidence="2 3">
    <name type="scientific">Rohdeia mirabilis</name>
    <dbReference type="NCBI Taxonomy" id="2528008"/>
    <lineage>
        <taxon>Bacteria</taxon>
        <taxon>Pseudomonadati</taxon>
        <taxon>Planctomycetota</taxon>
        <taxon>Planctomycetia</taxon>
        <taxon>Planctomycetia incertae sedis</taxon>
        <taxon>Rohdeia</taxon>
    </lineage>
</organism>
<evidence type="ECO:0000313" key="3">
    <source>
        <dbReference type="Proteomes" id="UP000319342"/>
    </source>
</evidence>
<gene>
    <name evidence="2" type="ORF">Pla163_19520</name>
</gene>
<evidence type="ECO:0000313" key="2">
    <source>
        <dbReference type="EMBL" id="QDU84836.1"/>
    </source>
</evidence>
<keyword evidence="3" id="KW-1185">Reference proteome</keyword>
<dbReference type="RefSeq" id="WP_419185753.1">
    <property type="nucleotide sequence ID" value="NZ_CP036290.1"/>
</dbReference>
<dbReference type="EMBL" id="CP036290">
    <property type="protein sequence ID" value="QDU84836.1"/>
    <property type="molecule type" value="Genomic_DNA"/>
</dbReference>
<dbReference type="AlphaFoldDB" id="A0A518D034"/>
<name>A0A518D034_9BACT</name>
<accession>A0A518D034</accession>
<sequence length="98" mass="11019">MNEETFYRILALALMAPLWIPVIKALYSDFQGALWEEGGLFGRPPGKKQLEKLRDRYGTYESPLINEPHAPRRFKDRSKSPARTGTGGGEAAPPKRGF</sequence>
<reference evidence="2 3" key="1">
    <citation type="submission" date="2019-02" db="EMBL/GenBank/DDBJ databases">
        <title>Deep-cultivation of Planctomycetes and their phenomic and genomic characterization uncovers novel biology.</title>
        <authorList>
            <person name="Wiegand S."/>
            <person name="Jogler M."/>
            <person name="Boedeker C."/>
            <person name="Pinto D."/>
            <person name="Vollmers J."/>
            <person name="Rivas-Marin E."/>
            <person name="Kohn T."/>
            <person name="Peeters S.H."/>
            <person name="Heuer A."/>
            <person name="Rast P."/>
            <person name="Oberbeckmann S."/>
            <person name="Bunk B."/>
            <person name="Jeske O."/>
            <person name="Meyerdierks A."/>
            <person name="Storesund J.E."/>
            <person name="Kallscheuer N."/>
            <person name="Luecker S."/>
            <person name="Lage O.M."/>
            <person name="Pohl T."/>
            <person name="Merkel B.J."/>
            <person name="Hornburger P."/>
            <person name="Mueller R.-W."/>
            <person name="Bruemmer F."/>
            <person name="Labrenz M."/>
            <person name="Spormann A.M."/>
            <person name="Op den Camp H."/>
            <person name="Overmann J."/>
            <person name="Amann R."/>
            <person name="Jetten M.S.M."/>
            <person name="Mascher T."/>
            <person name="Medema M.H."/>
            <person name="Devos D.P."/>
            <person name="Kaster A.-K."/>
            <person name="Ovreas L."/>
            <person name="Rohde M."/>
            <person name="Galperin M.Y."/>
            <person name="Jogler C."/>
        </authorList>
    </citation>
    <scope>NUCLEOTIDE SEQUENCE [LARGE SCALE GENOMIC DNA]</scope>
    <source>
        <strain evidence="2 3">Pla163</strain>
    </source>
</reference>
<dbReference type="Proteomes" id="UP000319342">
    <property type="component" value="Chromosome"/>
</dbReference>
<proteinExistence type="predicted"/>
<feature type="region of interest" description="Disordered" evidence="1">
    <location>
        <begin position="61"/>
        <end position="98"/>
    </location>
</feature>